<dbReference type="Proteomes" id="UP001152795">
    <property type="component" value="Unassembled WGS sequence"/>
</dbReference>
<dbReference type="AlphaFoldDB" id="A0A6S7GYN8"/>
<name>A0A6S7GYN8_PARCT</name>
<organism evidence="1 2">
    <name type="scientific">Paramuricea clavata</name>
    <name type="common">Red gorgonian</name>
    <name type="synonym">Violescent sea-whip</name>
    <dbReference type="NCBI Taxonomy" id="317549"/>
    <lineage>
        <taxon>Eukaryota</taxon>
        <taxon>Metazoa</taxon>
        <taxon>Cnidaria</taxon>
        <taxon>Anthozoa</taxon>
        <taxon>Octocorallia</taxon>
        <taxon>Malacalcyonacea</taxon>
        <taxon>Plexauridae</taxon>
        <taxon>Paramuricea</taxon>
    </lineage>
</organism>
<reference evidence="1" key="1">
    <citation type="submission" date="2020-04" db="EMBL/GenBank/DDBJ databases">
        <authorList>
            <person name="Alioto T."/>
            <person name="Alioto T."/>
            <person name="Gomez Garrido J."/>
        </authorList>
    </citation>
    <scope>NUCLEOTIDE SEQUENCE</scope>
    <source>
        <strain evidence="1">A484AB</strain>
    </source>
</reference>
<protein>
    <submittedName>
        <fullName evidence="1">Uncharacterized protein</fullName>
    </submittedName>
</protein>
<dbReference type="EMBL" id="CACRXK020001493">
    <property type="protein sequence ID" value="CAB3989461.1"/>
    <property type="molecule type" value="Genomic_DNA"/>
</dbReference>
<sequence>MANRRQYKHMRKWTDQMNEDLLSCKREAVAMTQIEQPPLDGNCKKKGYIKLMKELWDAKGYNDFGFSSQNLRDQAARLEKSLELGDSRNSAKDTALINESQYTNQTNELQTTTRHDLHNSQHEIPGALDQNEDNAIISGCLPEYNVNKRPMINWGKRGDGRTIVISTSDITDAYDEITAWKKNVFLVPYGKIGRDFMDQITMHINDWNSGSENQHVSLKAVFVLLAVGLQKPNPKSKAKDHQDALSKRLALWKDGEISKLIREGRIIQSRIGKFKGSNHLIKLKSLLSLC</sequence>
<proteinExistence type="predicted"/>
<gene>
    <name evidence="1" type="ORF">PACLA_8A011596</name>
</gene>
<accession>A0A6S7GYN8</accession>
<evidence type="ECO:0000313" key="1">
    <source>
        <dbReference type="EMBL" id="CAB3989461.1"/>
    </source>
</evidence>
<evidence type="ECO:0000313" key="2">
    <source>
        <dbReference type="Proteomes" id="UP001152795"/>
    </source>
</evidence>
<keyword evidence="2" id="KW-1185">Reference proteome</keyword>
<comment type="caution">
    <text evidence="1">The sequence shown here is derived from an EMBL/GenBank/DDBJ whole genome shotgun (WGS) entry which is preliminary data.</text>
</comment>
<dbReference type="OrthoDB" id="5967439at2759"/>